<protein>
    <recommendedName>
        <fullName evidence="2 7">Vacuolar protein-sorting-associated protein 36</fullName>
    </recommendedName>
    <alternativeName>
        <fullName evidence="6 7">ESCRT-II complex subunit VPS36</fullName>
    </alternativeName>
</protein>
<dbReference type="GO" id="GO:0032266">
    <property type="term" value="F:phosphatidylinositol-3-phosphate binding"/>
    <property type="evidence" value="ECO:0007669"/>
    <property type="project" value="UniProtKB-UniRule"/>
</dbReference>
<dbReference type="Gene3D" id="6.10.140.260">
    <property type="match status" value="1"/>
</dbReference>
<dbReference type="PROSITE" id="PS51495">
    <property type="entry name" value="GLUE"/>
    <property type="match status" value="1"/>
</dbReference>
<accession>A0A0K0DG51</accession>
<comment type="similarity">
    <text evidence="1 7">Belongs to the VPS36 family.</text>
</comment>
<feature type="domain" description="GLUE N-terminal" evidence="8">
    <location>
        <begin position="1"/>
        <end position="138"/>
    </location>
</feature>
<evidence type="ECO:0000256" key="5">
    <source>
        <dbReference type="ARBA" id="ARBA00022927"/>
    </source>
</evidence>
<evidence type="ECO:0000313" key="9">
    <source>
        <dbReference type="Proteomes" id="UP000035642"/>
    </source>
</evidence>
<dbReference type="InterPro" id="IPR021648">
    <property type="entry name" value="GLUE_dom"/>
</dbReference>
<dbReference type="InterPro" id="IPR036390">
    <property type="entry name" value="WH_DNA-bd_sf"/>
</dbReference>
<organism evidence="9 10">
    <name type="scientific">Angiostrongylus cantonensis</name>
    <name type="common">Rat lungworm</name>
    <dbReference type="NCBI Taxonomy" id="6313"/>
    <lineage>
        <taxon>Eukaryota</taxon>
        <taxon>Metazoa</taxon>
        <taxon>Ecdysozoa</taxon>
        <taxon>Nematoda</taxon>
        <taxon>Chromadorea</taxon>
        <taxon>Rhabditida</taxon>
        <taxon>Rhabditina</taxon>
        <taxon>Rhabditomorpha</taxon>
        <taxon>Strongyloidea</taxon>
        <taxon>Metastrongylidae</taxon>
        <taxon>Angiostrongylus</taxon>
    </lineage>
</organism>
<evidence type="ECO:0000256" key="3">
    <source>
        <dbReference type="ARBA" id="ARBA00022448"/>
    </source>
</evidence>
<reference evidence="10" key="2">
    <citation type="submission" date="2017-02" db="UniProtKB">
        <authorList>
            <consortium name="WormBaseParasite"/>
        </authorList>
    </citation>
    <scope>IDENTIFICATION</scope>
</reference>
<evidence type="ECO:0000256" key="7">
    <source>
        <dbReference type="RuleBase" id="RU367095"/>
    </source>
</evidence>
<dbReference type="InterPro" id="IPR040608">
    <property type="entry name" value="Snf8/Vps36"/>
</dbReference>
<evidence type="ECO:0000259" key="8">
    <source>
        <dbReference type="PROSITE" id="PS51495"/>
    </source>
</evidence>
<dbReference type="InterPro" id="IPR037855">
    <property type="entry name" value="Vps36"/>
</dbReference>
<dbReference type="STRING" id="6313.A0A0K0DG51"/>
<comment type="subcellular location">
    <subcellularLocation>
        <location evidence="7">Cytoplasm</location>
    </subcellularLocation>
    <subcellularLocation>
        <location evidence="7">Endosome</location>
    </subcellularLocation>
</comment>
<keyword evidence="7" id="KW-0967">Endosome</keyword>
<evidence type="ECO:0000256" key="1">
    <source>
        <dbReference type="ARBA" id="ARBA00009697"/>
    </source>
</evidence>
<keyword evidence="4 7" id="KW-0963">Cytoplasm</keyword>
<dbReference type="GO" id="GO:0031902">
    <property type="term" value="C:late endosome membrane"/>
    <property type="evidence" value="ECO:0007669"/>
    <property type="project" value="UniProtKB-UniRule"/>
</dbReference>
<keyword evidence="5 7" id="KW-0653">Protein transport</keyword>
<reference evidence="9" key="1">
    <citation type="submission" date="2012-09" db="EMBL/GenBank/DDBJ databases">
        <authorList>
            <person name="Martin A.A."/>
        </authorList>
    </citation>
    <scope>NUCLEOTIDE SEQUENCE</scope>
</reference>
<proteinExistence type="inferred from homology"/>
<dbReference type="PANTHER" id="PTHR13128:SF12">
    <property type="entry name" value="VACUOLAR PROTEIN-SORTING-ASSOCIATED PROTEIN 36"/>
    <property type="match status" value="1"/>
</dbReference>
<dbReference type="SUPFAM" id="SSF50729">
    <property type="entry name" value="PH domain-like"/>
    <property type="match status" value="1"/>
</dbReference>
<dbReference type="GO" id="GO:0043130">
    <property type="term" value="F:ubiquitin binding"/>
    <property type="evidence" value="ECO:0007669"/>
    <property type="project" value="UniProtKB-UniRule"/>
</dbReference>
<dbReference type="PANTHER" id="PTHR13128">
    <property type="entry name" value="VACUOLAR PROTEIN-SORTING-ASSOCIATED PROTEIN 36"/>
    <property type="match status" value="1"/>
</dbReference>
<dbReference type="FunFam" id="2.30.29.30:FF:000600">
    <property type="entry name" value="CRE-TAG-318 protein"/>
    <property type="match status" value="1"/>
</dbReference>
<evidence type="ECO:0000256" key="6">
    <source>
        <dbReference type="ARBA" id="ARBA00030114"/>
    </source>
</evidence>
<dbReference type="InterPro" id="IPR011993">
    <property type="entry name" value="PH-like_dom_sf"/>
</dbReference>
<dbReference type="AlphaFoldDB" id="A0A0K0DG51"/>
<dbReference type="SUPFAM" id="SSF46785">
    <property type="entry name" value="Winged helix' DNA-binding domain"/>
    <property type="match status" value="2"/>
</dbReference>
<dbReference type="FunFam" id="1.10.10.10:FF:000416">
    <property type="entry name" value="Vacuolar protein-sorting-associated protein 36"/>
    <property type="match status" value="1"/>
</dbReference>
<keyword evidence="3 7" id="KW-0813">Transport</keyword>
<dbReference type="InterPro" id="IPR036388">
    <property type="entry name" value="WH-like_DNA-bd_sf"/>
</dbReference>
<dbReference type="Proteomes" id="UP000035642">
    <property type="component" value="Unassembled WGS sequence"/>
</dbReference>
<sequence>MDRLTWYQPGENLEDLLCQAGHVGIYDGDLKHTAFEQGTASLTLHRIIWADSSDPDRRLILHHSLVKSIEKHHKSMFSRGGKIIVRLESAPLNNVGPQRSSSFNYIRLVFRAGGEDDFHKKYEEALKRKTWQRSSSGSSSSGVSGRFFETSQGIQMRPVGIAGLEKRLVEVHQRTNETISQAFEDMSKLMESARDMVALSKSIAEKLRSRKGEITEDETVAFKSYLLSLGVSDPVTKSAYGNGAVYFDKLGEELCTVLLEPLKECGGMMTLPEVYCRVNRARGMELLSPEDLLNACQALSRRVDSPMELHRFATGVIVLQLKTASIESMVESTADFVKMNGSATANELAASRGITVILAKERLLAAEEQAVVCRDDSMEGLKFYPNRFLVDV</sequence>
<dbReference type="GO" id="GO:0043328">
    <property type="term" value="P:protein transport to vacuole involved in ubiquitin-dependent protein catabolic process via the multivesicular body sorting pathway"/>
    <property type="evidence" value="ECO:0007669"/>
    <property type="project" value="UniProtKB-UniRule"/>
</dbReference>
<dbReference type="Pfam" id="PF11605">
    <property type="entry name" value="Vps36_ESCRT-II"/>
    <property type="match status" value="1"/>
</dbReference>
<evidence type="ECO:0000256" key="2">
    <source>
        <dbReference type="ARBA" id="ARBA00017953"/>
    </source>
</evidence>
<dbReference type="Gene3D" id="1.10.10.10">
    <property type="entry name" value="Winged helix-like DNA-binding domain superfamily/Winged helix DNA-binding domain"/>
    <property type="match status" value="2"/>
</dbReference>
<name>A0A0K0DG51_ANGCA</name>
<dbReference type="GO" id="GO:0000814">
    <property type="term" value="C:ESCRT II complex"/>
    <property type="evidence" value="ECO:0007669"/>
    <property type="project" value="UniProtKB-UniRule"/>
</dbReference>
<comment type="subunit">
    <text evidence="7">Component of the endosomal sorting complex required for transport II (ESCRT-II).</text>
</comment>
<dbReference type="WBParaSite" id="ACAC_0001001301-mRNA-1">
    <property type="protein sequence ID" value="ACAC_0001001301-mRNA-1"/>
    <property type="gene ID" value="ACAC_0001001301"/>
</dbReference>
<dbReference type="Gene3D" id="2.30.29.30">
    <property type="entry name" value="Pleckstrin-homology domain (PH domain)/Phosphotyrosine-binding domain (PTB)"/>
    <property type="match status" value="1"/>
</dbReference>
<comment type="function">
    <text evidence="7">Component of the ESCRT-II complex (endosomal sorting complex required for transport II), which is required for multivesicular body (MVB) formation and sorting of endosomal cargo proteins into MVBs.</text>
</comment>
<evidence type="ECO:0000313" key="10">
    <source>
        <dbReference type="WBParaSite" id="ACAC_0001001301-mRNA-1"/>
    </source>
</evidence>
<dbReference type="Pfam" id="PF04157">
    <property type="entry name" value="EAP30"/>
    <property type="match status" value="1"/>
</dbReference>
<keyword evidence="9" id="KW-1185">Reference proteome</keyword>
<evidence type="ECO:0000256" key="4">
    <source>
        <dbReference type="ARBA" id="ARBA00022490"/>
    </source>
</evidence>